<dbReference type="KEGG" id="saz:Sama_2685"/>
<dbReference type="InterPro" id="IPR050397">
    <property type="entry name" value="Env_Response_Regulators"/>
</dbReference>
<name>A1S931_SHEAM</name>
<dbReference type="InterPro" id="IPR014710">
    <property type="entry name" value="RmlC-like_jellyroll"/>
</dbReference>
<dbReference type="GO" id="GO:0003700">
    <property type="term" value="F:DNA-binding transcription factor activity"/>
    <property type="evidence" value="ECO:0007669"/>
    <property type="project" value="TreeGrafter"/>
</dbReference>
<evidence type="ECO:0000259" key="5">
    <source>
        <dbReference type="PROSITE" id="PS51063"/>
    </source>
</evidence>
<sequence length="272" mass="30313">MITDIQTSQIIHQHHLFSPLEPRQLEQLLAGAGRISLSAQEHLFHRQDPAKRFYLVLKGNLQLYITSAQGQLKVLEVVRPNHSFAEALIFNQEPFYPVSAQAVQACELISFDAEAYLAILKQSPDACIAVMAAMSMRLHKDIQEIENLSLQNAENRLLMFLLRHSKPSGDNSGMLTLDVPKRTLASRLSIQPETFSRLIKKMNSEGMIEESRGLINIPDLSRLYESIQQLEPAACGRCPMAMKKAALKQAQAASKVSLNTRALADRIPASVS</sequence>
<keyword evidence="3" id="KW-0804">Transcription</keyword>
<protein>
    <submittedName>
        <fullName evidence="6">cAMP-binding protein</fullName>
    </submittedName>
</protein>
<dbReference type="PANTHER" id="PTHR24567:SF68">
    <property type="entry name" value="DNA-BINDING TRANSCRIPTIONAL DUAL REGULATOR CRP"/>
    <property type="match status" value="1"/>
</dbReference>
<dbReference type="PANTHER" id="PTHR24567">
    <property type="entry name" value="CRP FAMILY TRANSCRIPTIONAL REGULATORY PROTEIN"/>
    <property type="match status" value="1"/>
</dbReference>
<dbReference type="STRING" id="326297.Sama_2685"/>
<keyword evidence="7" id="KW-1185">Reference proteome</keyword>
<proteinExistence type="predicted"/>
<dbReference type="eggNOG" id="COG0664">
    <property type="taxonomic scope" value="Bacteria"/>
</dbReference>
<dbReference type="RefSeq" id="WP_011760793.1">
    <property type="nucleotide sequence ID" value="NC_008700.1"/>
</dbReference>
<evidence type="ECO:0000256" key="1">
    <source>
        <dbReference type="ARBA" id="ARBA00023015"/>
    </source>
</evidence>
<dbReference type="SMART" id="SM00419">
    <property type="entry name" value="HTH_CRP"/>
    <property type="match status" value="1"/>
</dbReference>
<accession>A1S931</accession>
<dbReference type="Pfam" id="PF13545">
    <property type="entry name" value="HTH_Crp_2"/>
    <property type="match status" value="1"/>
</dbReference>
<dbReference type="Pfam" id="PF00027">
    <property type="entry name" value="cNMP_binding"/>
    <property type="match status" value="1"/>
</dbReference>
<dbReference type="PROSITE" id="PS51063">
    <property type="entry name" value="HTH_CRP_2"/>
    <property type="match status" value="1"/>
</dbReference>
<keyword evidence="1" id="KW-0805">Transcription regulation</keyword>
<evidence type="ECO:0000256" key="3">
    <source>
        <dbReference type="ARBA" id="ARBA00023163"/>
    </source>
</evidence>
<dbReference type="SUPFAM" id="SSF46785">
    <property type="entry name" value="Winged helix' DNA-binding domain"/>
    <property type="match status" value="1"/>
</dbReference>
<feature type="domain" description="Cyclic nucleotide-binding" evidence="4">
    <location>
        <begin position="16"/>
        <end position="120"/>
    </location>
</feature>
<dbReference type="SMART" id="SM00100">
    <property type="entry name" value="cNMP"/>
    <property type="match status" value="1"/>
</dbReference>
<dbReference type="SUPFAM" id="SSF51206">
    <property type="entry name" value="cAMP-binding domain-like"/>
    <property type="match status" value="1"/>
</dbReference>
<dbReference type="Proteomes" id="UP000009175">
    <property type="component" value="Chromosome"/>
</dbReference>
<dbReference type="InterPro" id="IPR018490">
    <property type="entry name" value="cNMP-bd_dom_sf"/>
</dbReference>
<evidence type="ECO:0000313" key="6">
    <source>
        <dbReference type="EMBL" id="ABM00888.1"/>
    </source>
</evidence>
<reference evidence="6 7" key="1">
    <citation type="submission" date="2006-12" db="EMBL/GenBank/DDBJ databases">
        <title>Complete sequence of Shewanella amazonensis SB2B.</title>
        <authorList>
            <consortium name="US DOE Joint Genome Institute"/>
            <person name="Copeland A."/>
            <person name="Lucas S."/>
            <person name="Lapidus A."/>
            <person name="Barry K."/>
            <person name="Detter J.C."/>
            <person name="Glavina del Rio T."/>
            <person name="Hammon N."/>
            <person name="Israni S."/>
            <person name="Dalin E."/>
            <person name="Tice H."/>
            <person name="Pitluck S."/>
            <person name="Munk A.C."/>
            <person name="Brettin T."/>
            <person name="Bruce D."/>
            <person name="Han C."/>
            <person name="Tapia R."/>
            <person name="Gilna P."/>
            <person name="Schmutz J."/>
            <person name="Larimer F."/>
            <person name="Land M."/>
            <person name="Hauser L."/>
            <person name="Kyrpides N."/>
            <person name="Mikhailova N."/>
            <person name="Fredrickson J."/>
            <person name="Richardson P."/>
        </authorList>
    </citation>
    <scope>NUCLEOTIDE SEQUENCE [LARGE SCALE GENOMIC DNA]</scope>
    <source>
        <strain evidence="7">ATCC BAA-1098 / SB2B</strain>
    </source>
</reference>
<dbReference type="InterPro" id="IPR036388">
    <property type="entry name" value="WH-like_DNA-bd_sf"/>
</dbReference>
<gene>
    <name evidence="6" type="ordered locus">Sama_2685</name>
</gene>
<keyword evidence="2" id="KW-0238">DNA-binding</keyword>
<dbReference type="AlphaFoldDB" id="A1S931"/>
<feature type="domain" description="HTH crp-type" evidence="5">
    <location>
        <begin position="151"/>
        <end position="221"/>
    </location>
</feature>
<organism evidence="6 7">
    <name type="scientific">Shewanella amazonensis (strain ATCC BAA-1098 / SB2B)</name>
    <dbReference type="NCBI Taxonomy" id="326297"/>
    <lineage>
        <taxon>Bacteria</taxon>
        <taxon>Pseudomonadati</taxon>
        <taxon>Pseudomonadota</taxon>
        <taxon>Gammaproteobacteria</taxon>
        <taxon>Alteromonadales</taxon>
        <taxon>Shewanellaceae</taxon>
        <taxon>Shewanella</taxon>
    </lineage>
</organism>
<dbReference type="GO" id="GO:0003677">
    <property type="term" value="F:DNA binding"/>
    <property type="evidence" value="ECO:0007669"/>
    <property type="project" value="UniProtKB-KW"/>
</dbReference>
<dbReference type="GO" id="GO:0005829">
    <property type="term" value="C:cytosol"/>
    <property type="evidence" value="ECO:0007669"/>
    <property type="project" value="TreeGrafter"/>
</dbReference>
<dbReference type="EMBL" id="CP000507">
    <property type="protein sequence ID" value="ABM00888.1"/>
    <property type="molecule type" value="Genomic_DNA"/>
</dbReference>
<dbReference type="InterPro" id="IPR036390">
    <property type="entry name" value="WH_DNA-bd_sf"/>
</dbReference>
<dbReference type="CDD" id="cd00038">
    <property type="entry name" value="CAP_ED"/>
    <property type="match status" value="1"/>
</dbReference>
<evidence type="ECO:0000313" key="7">
    <source>
        <dbReference type="Proteomes" id="UP000009175"/>
    </source>
</evidence>
<evidence type="ECO:0000256" key="2">
    <source>
        <dbReference type="ARBA" id="ARBA00023125"/>
    </source>
</evidence>
<dbReference type="Gene3D" id="2.60.120.10">
    <property type="entry name" value="Jelly Rolls"/>
    <property type="match status" value="1"/>
</dbReference>
<dbReference type="PROSITE" id="PS50042">
    <property type="entry name" value="CNMP_BINDING_3"/>
    <property type="match status" value="1"/>
</dbReference>
<dbReference type="InterPro" id="IPR012318">
    <property type="entry name" value="HTH_CRP"/>
</dbReference>
<dbReference type="HOGENOM" id="CLU_075053_4_0_6"/>
<dbReference type="Gene3D" id="1.10.10.10">
    <property type="entry name" value="Winged helix-like DNA-binding domain superfamily/Winged helix DNA-binding domain"/>
    <property type="match status" value="1"/>
</dbReference>
<evidence type="ECO:0000259" key="4">
    <source>
        <dbReference type="PROSITE" id="PS50042"/>
    </source>
</evidence>
<dbReference type="InterPro" id="IPR000595">
    <property type="entry name" value="cNMP-bd_dom"/>
</dbReference>
<dbReference type="OrthoDB" id="9777588at2"/>